<protein>
    <submittedName>
        <fullName evidence="2">Uncharacterized protein</fullName>
    </submittedName>
</protein>
<evidence type="ECO:0000313" key="3">
    <source>
        <dbReference type="Proteomes" id="UP000179069"/>
    </source>
</evidence>
<sequence>MNIVAITIAVVIVIVGVVSSNLKQKEQTQGIRETQEVTQEDDQETSSSGITPSPIPSPTPKPPTPTPTIPSPSGQNQPSGELRYPNAKYIRSEGSVEVYESQDDPDAITQWYKDQIQSMGMGTKSFITTKTNDNVLNKLVGADGSREVRIEITHNSGSSTTEIKVSISSSN</sequence>
<proteinExistence type="predicted"/>
<feature type="compositionally biased region" description="Polar residues" evidence="1">
    <location>
        <begin position="23"/>
        <end position="32"/>
    </location>
</feature>
<feature type="region of interest" description="Disordered" evidence="1">
    <location>
        <begin position="23"/>
        <end position="86"/>
    </location>
</feature>
<name>A0A1G1VL65_9BACT</name>
<organism evidence="2 3">
    <name type="scientific">Candidatus Chisholmbacteria bacterium RIFCSPHIGHO2_01_FULL_49_18</name>
    <dbReference type="NCBI Taxonomy" id="1797590"/>
    <lineage>
        <taxon>Bacteria</taxon>
        <taxon>Candidatus Chisholmiibacteriota</taxon>
    </lineage>
</organism>
<dbReference type="AlphaFoldDB" id="A0A1G1VL65"/>
<dbReference type="EMBL" id="MHCI01000019">
    <property type="protein sequence ID" value="OGY16140.1"/>
    <property type="molecule type" value="Genomic_DNA"/>
</dbReference>
<comment type="caution">
    <text evidence="2">The sequence shown here is derived from an EMBL/GenBank/DDBJ whole genome shotgun (WGS) entry which is preliminary data.</text>
</comment>
<accession>A0A1G1VL65</accession>
<evidence type="ECO:0000313" key="2">
    <source>
        <dbReference type="EMBL" id="OGY16140.1"/>
    </source>
</evidence>
<gene>
    <name evidence="2" type="ORF">A2785_00955</name>
</gene>
<evidence type="ECO:0000256" key="1">
    <source>
        <dbReference type="SAM" id="MobiDB-lite"/>
    </source>
</evidence>
<feature type="compositionally biased region" description="Pro residues" evidence="1">
    <location>
        <begin position="53"/>
        <end position="70"/>
    </location>
</feature>
<reference evidence="2 3" key="1">
    <citation type="journal article" date="2016" name="Nat. Commun.">
        <title>Thousands of microbial genomes shed light on interconnected biogeochemical processes in an aquifer system.</title>
        <authorList>
            <person name="Anantharaman K."/>
            <person name="Brown C.T."/>
            <person name="Hug L.A."/>
            <person name="Sharon I."/>
            <person name="Castelle C.J."/>
            <person name="Probst A.J."/>
            <person name="Thomas B.C."/>
            <person name="Singh A."/>
            <person name="Wilkins M.J."/>
            <person name="Karaoz U."/>
            <person name="Brodie E.L."/>
            <person name="Williams K.H."/>
            <person name="Hubbard S.S."/>
            <person name="Banfield J.F."/>
        </authorList>
    </citation>
    <scope>NUCLEOTIDE SEQUENCE [LARGE SCALE GENOMIC DNA]</scope>
</reference>
<dbReference type="Proteomes" id="UP000179069">
    <property type="component" value="Unassembled WGS sequence"/>
</dbReference>